<dbReference type="InterPro" id="IPR036388">
    <property type="entry name" value="WH-like_DNA-bd_sf"/>
</dbReference>
<dbReference type="Gene3D" id="1.10.10.10">
    <property type="entry name" value="Winged helix-like DNA-binding domain superfamily/Winged helix DNA-binding domain"/>
    <property type="match status" value="1"/>
</dbReference>
<dbReference type="EMBL" id="SBLC01000009">
    <property type="protein sequence ID" value="RWY41719.1"/>
    <property type="molecule type" value="Genomic_DNA"/>
</dbReference>
<sequence>MAKSCHNGSIPAMLAAFPFSAHLREAVLFPVSTGEISFQWSDLSFPFMRFRRIGFEISAKSRLFKASARWHQANMTEIPDHTTPEAPASPATGDSLQATRILRDAIVSCVLPPGARLSEVVLARDFDIGRGALRAALRALQESGLVSSSPRSGWRVTPVSAPEIREVCAARRHLEPILTTATLDELAREKLAALAGRHAALMQRFDDDPTGSAAIRAAEREIIESVAEALSMPMVQGWLNDLWDRSVRLVNFFEDTGPVRYTPAPRARLVQALTEGRRNEALEHLQAANRALETWLLERFLESGARVQSGRPAPARRRRAAQVTS</sequence>
<reference evidence="5 6" key="1">
    <citation type="journal article" date="2015" name="Int. J. Syst. Evol. Microbiol.">
        <title>Gemmobacter intermedius sp. nov., isolated from a white stork (Ciconia ciconia).</title>
        <authorList>
            <person name="Kampfer P."/>
            <person name="Jerzak L."/>
            <person name="Wilharm G."/>
            <person name="Golke J."/>
            <person name="Busse H.J."/>
            <person name="Glaeser S.P."/>
        </authorList>
    </citation>
    <scope>NUCLEOTIDE SEQUENCE [LARGE SCALE GENOMIC DNA]</scope>
    <source>
        <strain evidence="5 6">119/4</strain>
    </source>
</reference>
<dbReference type="AlphaFoldDB" id="A0A444MCG3"/>
<dbReference type="CDD" id="cd07377">
    <property type="entry name" value="WHTH_GntR"/>
    <property type="match status" value="1"/>
</dbReference>
<dbReference type="SMART" id="SM00345">
    <property type="entry name" value="HTH_GNTR"/>
    <property type="match status" value="1"/>
</dbReference>
<proteinExistence type="predicted"/>
<keyword evidence="2" id="KW-0238">DNA-binding</keyword>
<dbReference type="Proteomes" id="UP000287168">
    <property type="component" value="Unassembled WGS sequence"/>
</dbReference>
<protein>
    <submittedName>
        <fullName evidence="5">GntR family transcriptional regulator</fullName>
    </submittedName>
</protein>
<evidence type="ECO:0000313" key="5">
    <source>
        <dbReference type="EMBL" id="RWY41719.1"/>
    </source>
</evidence>
<dbReference type="PANTHER" id="PTHR43537">
    <property type="entry name" value="TRANSCRIPTIONAL REGULATOR, GNTR FAMILY"/>
    <property type="match status" value="1"/>
</dbReference>
<evidence type="ECO:0000256" key="1">
    <source>
        <dbReference type="ARBA" id="ARBA00023015"/>
    </source>
</evidence>
<comment type="caution">
    <text evidence="5">The sequence shown here is derived from an EMBL/GenBank/DDBJ whole genome shotgun (WGS) entry which is preliminary data.</text>
</comment>
<dbReference type="InterPro" id="IPR008920">
    <property type="entry name" value="TF_FadR/GntR_C"/>
</dbReference>
<dbReference type="SUPFAM" id="SSF46785">
    <property type="entry name" value="Winged helix' DNA-binding domain"/>
    <property type="match status" value="1"/>
</dbReference>
<feature type="domain" description="HTH gntR-type" evidence="4">
    <location>
        <begin position="92"/>
        <end position="159"/>
    </location>
</feature>
<evidence type="ECO:0000256" key="3">
    <source>
        <dbReference type="ARBA" id="ARBA00023163"/>
    </source>
</evidence>
<keyword evidence="1" id="KW-0805">Transcription regulation</keyword>
<dbReference type="InterPro" id="IPR036390">
    <property type="entry name" value="WH_DNA-bd_sf"/>
</dbReference>
<gene>
    <name evidence="5" type="ORF">EP867_08255</name>
</gene>
<keyword evidence="6" id="KW-1185">Reference proteome</keyword>
<dbReference type="OrthoDB" id="8638122at2"/>
<dbReference type="GO" id="GO:0003677">
    <property type="term" value="F:DNA binding"/>
    <property type="evidence" value="ECO:0007669"/>
    <property type="project" value="UniProtKB-KW"/>
</dbReference>
<dbReference type="Gene3D" id="1.20.120.530">
    <property type="entry name" value="GntR ligand-binding domain-like"/>
    <property type="match status" value="1"/>
</dbReference>
<dbReference type="Pfam" id="PF00392">
    <property type="entry name" value="GntR"/>
    <property type="match status" value="1"/>
</dbReference>
<accession>A0A444MCG3</accession>
<name>A0A444MCG3_9RHOB</name>
<evidence type="ECO:0000256" key="2">
    <source>
        <dbReference type="ARBA" id="ARBA00023125"/>
    </source>
</evidence>
<organism evidence="5 6">
    <name type="scientific">Falsigemmobacter intermedius</name>
    <dbReference type="NCBI Taxonomy" id="1553448"/>
    <lineage>
        <taxon>Bacteria</taxon>
        <taxon>Pseudomonadati</taxon>
        <taxon>Pseudomonadota</taxon>
        <taxon>Alphaproteobacteria</taxon>
        <taxon>Rhodobacterales</taxon>
        <taxon>Paracoccaceae</taxon>
        <taxon>Falsigemmobacter</taxon>
    </lineage>
</organism>
<evidence type="ECO:0000313" key="6">
    <source>
        <dbReference type="Proteomes" id="UP000287168"/>
    </source>
</evidence>
<evidence type="ECO:0000259" key="4">
    <source>
        <dbReference type="PROSITE" id="PS50949"/>
    </source>
</evidence>
<dbReference type="GO" id="GO:0003700">
    <property type="term" value="F:DNA-binding transcription factor activity"/>
    <property type="evidence" value="ECO:0007669"/>
    <property type="project" value="InterPro"/>
</dbReference>
<keyword evidence="3" id="KW-0804">Transcription</keyword>
<dbReference type="PROSITE" id="PS50949">
    <property type="entry name" value="HTH_GNTR"/>
    <property type="match status" value="1"/>
</dbReference>
<dbReference type="InterPro" id="IPR000524">
    <property type="entry name" value="Tscrpt_reg_HTH_GntR"/>
</dbReference>
<dbReference type="PANTHER" id="PTHR43537:SF24">
    <property type="entry name" value="GLUCONATE OPERON TRANSCRIPTIONAL REPRESSOR"/>
    <property type="match status" value="1"/>
</dbReference>